<dbReference type="GO" id="GO:0032259">
    <property type="term" value="P:methylation"/>
    <property type="evidence" value="ECO:0007669"/>
    <property type="project" value="UniProtKB-KW"/>
</dbReference>
<sequence>MKCRHCSSQLDFVCLDLATAPPSNSYLSKAQLSLPESYFPLKLLLCRSCYLVQTEDFSQRESLFTEDYAYFSSYSSSWLAHAKHYVQTMQQRFSLNSKSLVVEVAANDGYLLQYVQAVGIPCYGIEPTRSTAAAAKQRGIDIIEEFFGESLAAQLSLEGRQADLIAANNVLAHVPDINDFVRGFAKLLKPTGVATFEFPHLLNMVNLNQFDTAYHEHYSYLSLTAVKKIFEANGLYIFDVEFLPTHGGSLRVFAQAGSDHLVSDRVKECLQQEEAAGMLGDAFYLRLQNNADRAKYALLEQLIQFKREGLLVAAYGAAAKGNTLLNFAGIRSDLIEYVVDKNPQKQGKYLPGSRIPIVDIDYLRQHRPDRVIIFPWNLEQEITQELSFVREWGAQFVIAIPQLRIF</sequence>
<dbReference type="SUPFAM" id="SSF53335">
    <property type="entry name" value="S-adenosyl-L-methionine-dependent methyltransferases"/>
    <property type="match status" value="1"/>
</dbReference>
<protein>
    <submittedName>
        <fullName evidence="3">Class I SAM-dependent methyltransferase</fullName>
    </submittedName>
</protein>
<dbReference type="GO" id="GO:0008168">
    <property type="term" value="F:methyltransferase activity"/>
    <property type="evidence" value="ECO:0007669"/>
    <property type="project" value="UniProtKB-KW"/>
</dbReference>
<dbReference type="Proteomes" id="UP000680158">
    <property type="component" value="Unassembled WGS sequence"/>
</dbReference>
<keyword evidence="3" id="KW-0489">Methyltransferase</keyword>
<dbReference type="InterPro" id="IPR029063">
    <property type="entry name" value="SAM-dependent_MTases_sf"/>
</dbReference>
<dbReference type="RefSeq" id="WP_212685422.1">
    <property type="nucleotide sequence ID" value="NZ_JAGSPM010000011.1"/>
</dbReference>
<dbReference type="InterPro" id="IPR038576">
    <property type="entry name" value="Methyltransf_Zn-bd_dom_put_sf"/>
</dbReference>
<dbReference type="Pfam" id="PF13489">
    <property type="entry name" value="Methyltransf_23"/>
    <property type="match status" value="1"/>
</dbReference>
<evidence type="ECO:0000313" key="4">
    <source>
        <dbReference type="Proteomes" id="UP000680158"/>
    </source>
</evidence>
<evidence type="ECO:0000259" key="1">
    <source>
        <dbReference type="Pfam" id="PF08421"/>
    </source>
</evidence>
<accession>A0A941DG16</accession>
<dbReference type="Pfam" id="PF08484">
    <property type="entry name" value="Methyltransf_14"/>
    <property type="match status" value="1"/>
</dbReference>
<organism evidence="3 4">
    <name type="scientific">Undibacterium baiyunense</name>
    <dbReference type="NCBI Taxonomy" id="2828731"/>
    <lineage>
        <taxon>Bacteria</taxon>
        <taxon>Pseudomonadati</taxon>
        <taxon>Pseudomonadota</taxon>
        <taxon>Betaproteobacteria</taxon>
        <taxon>Burkholderiales</taxon>
        <taxon>Oxalobacteraceae</taxon>
        <taxon>Undibacterium</taxon>
    </lineage>
</organism>
<dbReference type="CDD" id="cd02440">
    <property type="entry name" value="AdoMet_MTases"/>
    <property type="match status" value="1"/>
</dbReference>
<feature type="domain" description="C-methyltransferase" evidence="2">
    <location>
        <begin position="244"/>
        <end position="401"/>
    </location>
</feature>
<feature type="domain" description="Methyltransferase putative zinc binding" evidence="1">
    <location>
        <begin position="3"/>
        <end position="64"/>
    </location>
</feature>
<reference evidence="3 4" key="1">
    <citation type="submission" date="2021-04" db="EMBL/GenBank/DDBJ databases">
        <title>novel species isolated from subtropical streams in China.</title>
        <authorList>
            <person name="Lu H."/>
        </authorList>
    </citation>
    <scope>NUCLEOTIDE SEQUENCE [LARGE SCALE GENOMIC DNA]</scope>
    <source>
        <strain evidence="3 4">BYS107W</strain>
    </source>
</reference>
<dbReference type="Gene3D" id="3.40.50.150">
    <property type="entry name" value="Vaccinia Virus protein VP39"/>
    <property type="match status" value="1"/>
</dbReference>
<dbReference type="Gene3D" id="6.20.50.110">
    <property type="entry name" value="Methyltransferase, zinc-binding domain"/>
    <property type="match status" value="1"/>
</dbReference>
<dbReference type="PANTHER" id="PTHR43861">
    <property type="entry name" value="TRANS-ACONITATE 2-METHYLTRANSFERASE-RELATED"/>
    <property type="match status" value="1"/>
</dbReference>
<keyword evidence="4" id="KW-1185">Reference proteome</keyword>
<dbReference type="PANTHER" id="PTHR43861:SF5">
    <property type="entry name" value="BLL5978 PROTEIN"/>
    <property type="match status" value="1"/>
</dbReference>
<dbReference type="InterPro" id="IPR013630">
    <property type="entry name" value="Methyltransf_Zn-bd_dom_put"/>
</dbReference>
<keyword evidence="3" id="KW-0808">Transferase</keyword>
<name>A0A941DG16_9BURK</name>
<evidence type="ECO:0000259" key="2">
    <source>
        <dbReference type="Pfam" id="PF08484"/>
    </source>
</evidence>
<evidence type="ECO:0000313" key="3">
    <source>
        <dbReference type="EMBL" id="MBR7748079.1"/>
    </source>
</evidence>
<dbReference type="InterPro" id="IPR013691">
    <property type="entry name" value="MeTrfase_14"/>
</dbReference>
<comment type="caution">
    <text evidence="3">The sequence shown here is derived from an EMBL/GenBank/DDBJ whole genome shotgun (WGS) entry which is preliminary data.</text>
</comment>
<gene>
    <name evidence="3" type="ORF">KDM92_15945</name>
</gene>
<proteinExistence type="predicted"/>
<dbReference type="AlphaFoldDB" id="A0A941DG16"/>
<dbReference type="Pfam" id="PF08421">
    <property type="entry name" value="Methyltransf_13"/>
    <property type="match status" value="1"/>
</dbReference>
<dbReference type="Gene3D" id="3.40.50.720">
    <property type="entry name" value="NAD(P)-binding Rossmann-like Domain"/>
    <property type="match status" value="1"/>
</dbReference>
<dbReference type="EMBL" id="JAGSPM010000011">
    <property type="protein sequence ID" value="MBR7748079.1"/>
    <property type="molecule type" value="Genomic_DNA"/>
</dbReference>